<evidence type="ECO:0000256" key="2">
    <source>
        <dbReference type="ARBA" id="ARBA00022927"/>
    </source>
</evidence>
<keyword evidence="2" id="KW-0653">Protein transport</keyword>
<feature type="coiled-coil region" evidence="3">
    <location>
        <begin position="36"/>
        <end position="63"/>
    </location>
</feature>
<sequence>MTMHDHQLHVRPFDFDRTFAMPVREPARQYRRKTDAAELAHDVDALRRQIARIEESHAEELARTRTEAFEAGCSHVRAERDAAILSALDAVQASLDELSEQSGELQAQAEADAIEVAFAAAEVLAGQAVAQQPGGAVDEAIGRALAQVARGQEIDVKVHPDLVEDIEARIAERQSRDRRRLALVVSGDASLAPGDAVLRWDRGGVIVDAQSRRQAVLDELAPLMEQPPE</sequence>
<accession>A0ABS7PI22</accession>
<keyword evidence="5" id="KW-1185">Reference proteome</keyword>
<name>A0ABS7PI22_9SPHN</name>
<evidence type="ECO:0000313" key="4">
    <source>
        <dbReference type="EMBL" id="MBY8337870.1"/>
    </source>
</evidence>
<dbReference type="RefSeq" id="WP_222825363.1">
    <property type="nucleotide sequence ID" value="NZ_JAHWXP010000003.1"/>
</dbReference>
<protein>
    <submittedName>
        <fullName evidence="4">Flagellar assembly protein FliH</fullName>
    </submittedName>
</protein>
<keyword evidence="4" id="KW-0966">Cell projection</keyword>
<gene>
    <name evidence="4" type="ORF">KYN89_12535</name>
</gene>
<comment type="caution">
    <text evidence="4">The sequence shown here is derived from an EMBL/GenBank/DDBJ whole genome shotgun (WGS) entry which is preliminary data.</text>
</comment>
<dbReference type="PANTHER" id="PTHR34982">
    <property type="entry name" value="YOP PROTEINS TRANSLOCATION PROTEIN L"/>
    <property type="match status" value="1"/>
</dbReference>
<evidence type="ECO:0000256" key="1">
    <source>
        <dbReference type="ARBA" id="ARBA00022448"/>
    </source>
</evidence>
<keyword evidence="1" id="KW-0813">Transport</keyword>
<reference evidence="4 5" key="1">
    <citation type="submission" date="2021-07" db="EMBL/GenBank/DDBJ databases">
        <title>Alteriqipengyuania abyssalis NZ-12B nov, sp.nov isolated from deep sea sponge in pacific ocean.</title>
        <authorList>
            <person name="Tareen S."/>
            <person name="Wink J."/>
        </authorList>
    </citation>
    <scope>NUCLEOTIDE SEQUENCE [LARGE SCALE GENOMIC DNA]</scope>
    <source>
        <strain evidence="4 5">NZ-12B</strain>
    </source>
</reference>
<dbReference type="InterPro" id="IPR051472">
    <property type="entry name" value="T3SS_Stator/FliH"/>
</dbReference>
<dbReference type="PANTHER" id="PTHR34982:SF1">
    <property type="entry name" value="FLAGELLAR ASSEMBLY PROTEIN FLIH"/>
    <property type="match status" value="1"/>
</dbReference>
<evidence type="ECO:0000256" key="3">
    <source>
        <dbReference type="SAM" id="Coils"/>
    </source>
</evidence>
<evidence type="ECO:0000313" key="5">
    <source>
        <dbReference type="Proteomes" id="UP000759298"/>
    </source>
</evidence>
<dbReference type="Proteomes" id="UP000759298">
    <property type="component" value="Unassembled WGS sequence"/>
</dbReference>
<organism evidence="4 5">
    <name type="scientific">Alteriqipengyuania abyssalis</name>
    <dbReference type="NCBI Taxonomy" id="2860200"/>
    <lineage>
        <taxon>Bacteria</taxon>
        <taxon>Pseudomonadati</taxon>
        <taxon>Pseudomonadota</taxon>
        <taxon>Alphaproteobacteria</taxon>
        <taxon>Sphingomonadales</taxon>
        <taxon>Erythrobacteraceae</taxon>
        <taxon>Alteriqipengyuania</taxon>
    </lineage>
</organism>
<proteinExistence type="predicted"/>
<keyword evidence="4" id="KW-0282">Flagellum</keyword>
<dbReference type="EMBL" id="JAHWXP010000003">
    <property type="protein sequence ID" value="MBY8337870.1"/>
    <property type="molecule type" value="Genomic_DNA"/>
</dbReference>
<keyword evidence="3" id="KW-0175">Coiled coil</keyword>
<keyword evidence="4" id="KW-0969">Cilium</keyword>